<sequence>MRSTKFINSFFSLTTIAALILISYNTSAKADTSGTDFAHTDLGTISGLSVENQNPYVEYAGVDHYPVISGDTVKINMTSKYDGDYSDYGNYDSVQYRVFIAKDNDKGYTELTNGYSKAMPVYNEFIIEDSQPLTEGNYKVMIFVKKFSSSGIEKNSYGAYDKIYNFNFIAYNSSNAPKNDDSKVSNSSGNIVNDGMAVEDDDYIYYINRVGDVYGAAPDYLYKIKKNDPPRKDFCDLSYNTQVIPNRVCNLNLVDDWIYYSNWKDPFHHSINKVKKDGTENTCIANEATGNMFVKGNWIYYVKRTNSHSIDLNNIYKISLDGTCRIKLNSTGTEDMTVSNEWIYYTNISDGYKIYRMKLDGSENTKICDDETLFMTVCEDTVFYSNKSDDDKLYKINGDGTGKAKLSNNKATFINPNHDYVYYVNYSDNENLYKIPVNGGKSKKITNEYGANITILKDKIYFNGMFYKKWR</sequence>
<dbReference type="GeneID" id="55474408"/>
<keyword evidence="4" id="KW-1185">Reference proteome</keyword>
<dbReference type="InterPro" id="IPR011042">
    <property type="entry name" value="6-blade_b-propeller_TolB-like"/>
</dbReference>
<dbReference type="Gene3D" id="2.120.10.30">
    <property type="entry name" value="TolB, C-terminal domain"/>
    <property type="match status" value="1"/>
</dbReference>
<protein>
    <recommendedName>
        <fullName evidence="2">Prolow-density lipoprotein receptor-related protein 1-like beta-propeller domain-containing protein</fullName>
    </recommendedName>
</protein>
<name>U5MQS6_CLOSA</name>
<organism evidence="3 4">
    <name type="scientific">Clostridium saccharobutylicum DSM 13864</name>
    <dbReference type="NCBI Taxonomy" id="1345695"/>
    <lineage>
        <taxon>Bacteria</taxon>
        <taxon>Bacillati</taxon>
        <taxon>Bacillota</taxon>
        <taxon>Clostridia</taxon>
        <taxon>Eubacteriales</taxon>
        <taxon>Clostridiaceae</taxon>
        <taxon>Clostridium</taxon>
    </lineage>
</organism>
<accession>U5MQS6</accession>
<dbReference type="RefSeq" id="WP_022745861.1">
    <property type="nucleotide sequence ID" value="NC_022571.1"/>
</dbReference>
<gene>
    <name evidence="3" type="ORF">CLSA_c19410</name>
</gene>
<dbReference type="PANTHER" id="PTHR32256">
    <property type="match status" value="1"/>
</dbReference>
<dbReference type="PANTHER" id="PTHR32256:SF17">
    <property type="entry name" value="EGF-LIKE DOMAIN-CONTAINING PROTEIN"/>
    <property type="match status" value="1"/>
</dbReference>
<feature type="domain" description="Prolow-density lipoprotein receptor-related protein 1-like beta-propeller" evidence="2">
    <location>
        <begin position="186"/>
        <end position="463"/>
    </location>
</feature>
<dbReference type="OrthoDB" id="1676127at2"/>
<feature type="chain" id="PRO_5009976421" description="Prolow-density lipoprotein receptor-related protein 1-like beta-propeller domain-containing protein" evidence="1">
    <location>
        <begin position="31"/>
        <end position="471"/>
    </location>
</feature>
<evidence type="ECO:0000259" key="2">
    <source>
        <dbReference type="Pfam" id="PF16472"/>
    </source>
</evidence>
<evidence type="ECO:0000256" key="1">
    <source>
        <dbReference type="SAM" id="SignalP"/>
    </source>
</evidence>
<dbReference type="Proteomes" id="UP000017118">
    <property type="component" value="Chromosome"/>
</dbReference>
<dbReference type="AlphaFoldDB" id="U5MQS6"/>
<dbReference type="eggNOG" id="COG0823">
    <property type="taxonomic scope" value="Bacteria"/>
</dbReference>
<dbReference type="EMBL" id="CP006721">
    <property type="protein sequence ID" value="AGX42925.1"/>
    <property type="molecule type" value="Genomic_DNA"/>
</dbReference>
<dbReference type="PATRIC" id="fig|1345695.10.peg.2483"/>
<dbReference type="Pfam" id="PF16472">
    <property type="entry name" value="DUF5050"/>
    <property type="match status" value="1"/>
</dbReference>
<keyword evidence="1" id="KW-0732">Signal</keyword>
<proteinExistence type="predicted"/>
<reference evidence="3 4" key="1">
    <citation type="journal article" date="2013" name="Genome Announc.">
        <title>Complete Genome Sequence of the Solvent Producer Clostridium saccharobutylicum NCP262 (DSM 13864).</title>
        <authorList>
            <person name="Poehlein A."/>
            <person name="Hartwich K."/>
            <person name="Krabben P."/>
            <person name="Ehrenreich A."/>
            <person name="Liebl W."/>
            <person name="Durre P."/>
            <person name="Gottschalk G."/>
            <person name="Daniel R."/>
        </authorList>
    </citation>
    <scope>NUCLEOTIDE SEQUENCE [LARGE SCALE GENOMIC DNA]</scope>
    <source>
        <strain evidence="3">DSM 13864</strain>
    </source>
</reference>
<dbReference type="InterPro" id="IPR032485">
    <property type="entry name" value="LRP1-like_beta_prop"/>
</dbReference>
<dbReference type="InterPro" id="IPR053369">
    <property type="entry name" value="SrfA-induced_signal"/>
</dbReference>
<dbReference type="KEGG" id="csb:CLSA_c19410"/>
<evidence type="ECO:0000313" key="3">
    <source>
        <dbReference type="EMBL" id="AGX42925.1"/>
    </source>
</evidence>
<dbReference type="SUPFAM" id="SSF63825">
    <property type="entry name" value="YWTD domain"/>
    <property type="match status" value="1"/>
</dbReference>
<evidence type="ECO:0000313" key="4">
    <source>
        <dbReference type="Proteomes" id="UP000017118"/>
    </source>
</evidence>
<dbReference type="HOGENOM" id="CLU_583556_0_0_9"/>
<feature type="signal peptide" evidence="1">
    <location>
        <begin position="1"/>
        <end position="30"/>
    </location>
</feature>